<gene>
    <name evidence="4" type="ORF">OBA43_06485</name>
</gene>
<dbReference type="EMBL" id="CP106831">
    <property type="protein sequence ID" value="WIH98570.1"/>
    <property type="molecule type" value="Genomic_DNA"/>
</dbReference>
<dbReference type="PANTHER" id="PTHR22916:SF51">
    <property type="entry name" value="GLYCOSYLTRANSFERASE EPSH-RELATED"/>
    <property type="match status" value="1"/>
</dbReference>
<keyword evidence="2 4" id="KW-0808">Transferase</keyword>
<evidence type="ECO:0000313" key="4">
    <source>
        <dbReference type="EMBL" id="WIH98570.1"/>
    </source>
</evidence>
<dbReference type="Pfam" id="PF00535">
    <property type="entry name" value="Glycos_transf_2"/>
    <property type="match status" value="1"/>
</dbReference>
<dbReference type="EC" id="2.4.-.-" evidence="4"/>
<evidence type="ECO:0000256" key="1">
    <source>
        <dbReference type="ARBA" id="ARBA00022676"/>
    </source>
</evidence>
<feature type="domain" description="Glycosyltransferase 2-like" evidence="3">
    <location>
        <begin position="11"/>
        <end position="132"/>
    </location>
</feature>
<dbReference type="GO" id="GO:0016757">
    <property type="term" value="F:glycosyltransferase activity"/>
    <property type="evidence" value="ECO:0007669"/>
    <property type="project" value="UniProtKB-KW"/>
</dbReference>
<protein>
    <submittedName>
        <fullName evidence="4">Glycosyltransferase</fullName>
        <ecNumber evidence="4">2.4.-.-</ecNumber>
    </submittedName>
</protein>
<proteinExistence type="predicted"/>
<evidence type="ECO:0000259" key="3">
    <source>
        <dbReference type="Pfam" id="PF00535"/>
    </source>
</evidence>
<accession>A0ABY8VA46</accession>
<keyword evidence="5" id="KW-1185">Reference proteome</keyword>
<dbReference type="PANTHER" id="PTHR22916">
    <property type="entry name" value="GLYCOSYLTRANSFERASE"/>
    <property type="match status" value="1"/>
</dbReference>
<dbReference type="RefSeq" id="WP_284584199.1">
    <property type="nucleotide sequence ID" value="NZ_CP106831.1"/>
</dbReference>
<keyword evidence="1 4" id="KW-0328">Glycosyltransferase</keyword>
<sequence length="337" mass="39640">MTSTNNLPLVSINIPVYKCEQYIFRCLESVKNQTYKNLEIILVNDCTPDNSIAIIEEYMASNKELNIQLHHLTTNQGLSVVRNTGIDKSTGKYIYFLDSDDDITSNCIEKLVENILINNTQMVIAQNRWINTFDQSVKDFGFPTRSQLKIYDSNNGIFKAYCKGMFPVTSWNKLIDLEFIKRNNIYFVPGLYAQDELWMFHCMEKIETLSIIDDITYNYYLHANSVIFNRTKRNSENHQTILEWIVKSYNNTDDTERKKLIRGWILNFKTTIIQMQWKVLKDETYFKTNYNRLKKAPSLTISDYLSDDFTPQQKKENLLLNLPTSLGFKIFKKRYEG</sequence>
<name>A0ABY8VA46_9FLAO</name>
<dbReference type="Proteomes" id="UP001223501">
    <property type="component" value="Chromosome"/>
</dbReference>
<dbReference type="SUPFAM" id="SSF53448">
    <property type="entry name" value="Nucleotide-diphospho-sugar transferases"/>
    <property type="match status" value="1"/>
</dbReference>
<reference evidence="4 5" key="1">
    <citation type="submission" date="2022-09" db="EMBL/GenBank/DDBJ databases">
        <title>Whole genome sequencing analysis of tet(X)-positive Empedobacter falsenii YWS9-3.</title>
        <authorList>
            <person name="Chen C."/>
            <person name="Lv Y.-L."/>
        </authorList>
    </citation>
    <scope>NUCLEOTIDE SEQUENCE [LARGE SCALE GENOMIC DNA]</scope>
    <source>
        <strain evidence="4 5">YWS9-3_T</strain>
    </source>
</reference>
<dbReference type="Gene3D" id="3.90.550.10">
    <property type="entry name" value="Spore Coat Polysaccharide Biosynthesis Protein SpsA, Chain A"/>
    <property type="match status" value="1"/>
</dbReference>
<evidence type="ECO:0000256" key="2">
    <source>
        <dbReference type="ARBA" id="ARBA00022679"/>
    </source>
</evidence>
<dbReference type="CDD" id="cd00761">
    <property type="entry name" value="Glyco_tranf_GTA_type"/>
    <property type="match status" value="1"/>
</dbReference>
<dbReference type="InterPro" id="IPR029044">
    <property type="entry name" value="Nucleotide-diphossugar_trans"/>
</dbReference>
<organism evidence="4 5">
    <name type="scientific">Empedobacter falsenii</name>
    <dbReference type="NCBI Taxonomy" id="343874"/>
    <lineage>
        <taxon>Bacteria</taxon>
        <taxon>Pseudomonadati</taxon>
        <taxon>Bacteroidota</taxon>
        <taxon>Flavobacteriia</taxon>
        <taxon>Flavobacteriales</taxon>
        <taxon>Weeksellaceae</taxon>
        <taxon>Empedobacter</taxon>
    </lineage>
</organism>
<dbReference type="InterPro" id="IPR001173">
    <property type="entry name" value="Glyco_trans_2-like"/>
</dbReference>
<evidence type="ECO:0000313" key="5">
    <source>
        <dbReference type="Proteomes" id="UP001223501"/>
    </source>
</evidence>